<dbReference type="RefSeq" id="WP_094397573.1">
    <property type="nucleotide sequence ID" value="NZ_CP016893.1"/>
</dbReference>
<feature type="transmembrane region" description="Helical" evidence="8">
    <location>
        <begin position="141"/>
        <end position="162"/>
    </location>
</feature>
<reference evidence="9 10" key="1">
    <citation type="submission" date="2016-08" db="EMBL/GenBank/DDBJ databases">
        <title>A novel genetic cassette of butanologenic Thermoanaerobacterium thermosaccharolyticum that directly convert cellulose to butanol.</title>
        <authorList>
            <person name="Li T."/>
            <person name="He J."/>
        </authorList>
    </citation>
    <scope>NUCLEOTIDE SEQUENCE [LARGE SCALE GENOMIC DNA]</scope>
    <source>
        <strain evidence="9 10">TG57</strain>
    </source>
</reference>
<evidence type="ECO:0000313" key="10">
    <source>
        <dbReference type="Proteomes" id="UP000214975"/>
    </source>
</evidence>
<dbReference type="GO" id="GO:0016020">
    <property type="term" value="C:membrane"/>
    <property type="evidence" value="ECO:0007669"/>
    <property type="project" value="UniProtKB-SubCell"/>
</dbReference>
<dbReference type="NCBIfam" id="TIGR00912">
    <property type="entry name" value="2A0309"/>
    <property type="match status" value="1"/>
</dbReference>
<evidence type="ECO:0000313" key="9">
    <source>
        <dbReference type="EMBL" id="AST58131.1"/>
    </source>
</evidence>
<feature type="transmembrane region" description="Helical" evidence="8">
    <location>
        <begin position="34"/>
        <end position="53"/>
    </location>
</feature>
<feature type="transmembrane region" description="Helical" evidence="8">
    <location>
        <begin position="213"/>
        <end position="239"/>
    </location>
</feature>
<evidence type="ECO:0000256" key="7">
    <source>
        <dbReference type="ARBA" id="ARBA00023136"/>
    </source>
</evidence>
<organism evidence="9 10">
    <name type="scientific">Thermoanaerobacterium thermosaccharolyticum</name>
    <name type="common">Clostridium thermosaccharolyticum</name>
    <dbReference type="NCBI Taxonomy" id="1517"/>
    <lineage>
        <taxon>Bacteria</taxon>
        <taxon>Bacillati</taxon>
        <taxon>Bacillota</taxon>
        <taxon>Clostridia</taxon>
        <taxon>Thermoanaerobacterales</taxon>
        <taxon>Thermoanaerobacteraceae</taxon>
        <taxon>Thermoanaerobacterium</taxon>
    </lineage>
</organism>
<feature type="transmembrane region" description="Helical" evidence="8">
    <location>
        <begin position="334"/>
        <end position="354"/>
    </location>
</feature>
<feature type="transmembrane region" description="Helical" evidence="8">
    <location>
        <begin position="112"/>
        <end position="129"/>
    </location>
</feature>
<evidence type="ECO:0000256" key="6">
    <source>
        <dbReference type="ARBA" id="ARBA00022989"/>
    </source>
</evidence>
<evidence type="ECO:0000256" key="3">
    <source>
        <dbReference type="ARBA" id="ARBA00022448"/>
    </source>
</evidence>
<dbReference type="GO" id="GO:0009847">
    <property type="term" value="P:spore germination"/>
    <property type="evidence" value="ECO:0007669"/>
    <property type="project" value="InterPro"/>
</dbReference>
<sequence>MKKITYTELFSAMLVFELGSAILFVLGISAKQDAWLSMIIATIAAFPLVYMYVTLFKKYNANLPQILEAAFGKILGKALSAIYAIYFLYIAARVTRDFDELNVSTIYRQAPISAISIAILIVVLYYIMFDISVTIKSAHMLLPAFVFLAVIQFLGIFTINGISIKKLLPVLENGFLPVIKAAFPQILTFPYGELITFMMIFPEIHLKKDLNKYCMALVAATGLWLTINTVEILAALGVAETARANFPFYQLVLVMKFGSFRNLDPFYAVEIVICGVIKITIFAYAALRTLQSIFNLKEYKFLLLPVGTIIYALSIIIADSYPLHILIGLKLTTVYIHVPLQIIIPLIVLILSFIKKPQKQQ</sequence>
<keyword evidence="7 8" id="KW-0472">Membrane</keyword>
<comment type="similarity">
    <text evidence="2">Belongs to the amino acid-polyamine-organocation (APC) superfamily. Spore germination protein (SGP) (TC 2.A.3.9) family.</text>
</comment>
<evidence type="ECO:0000256" key="2">
    <source>
        <dbReference type="ARBA" id="ARBA00007998"/>
    </source>
</evidence>
<protein>
    <submittedName>
        <fullName evidence="9">Spore germination protein</fullName>
    </submittedName>
</protein>
<dbReference type="Pfam" id="PF03845">
    <property type="entry name" value="Spore_permease"/>
    <property type="match status" value="1"/>
</dbReference>
<dbReference type="AlphaFoldDB" id="A0A223I095"/>
<evidence type="ECO:0000256" key="8">
    <source>
        <dbReference type="SAM" id="Phobius"/>
    </source>
</evidence>
<dbReference type="EMBL" id="CP016893">
    <property type="protein sequence ID" value="AST58131.1"/>
    <property type="molecule type" value="Genomic_DNA"/>
</dbReference>
<dbReference type="PANTHER" id="PTHR34975:SF2">
    <property type="entry name" value="SPORE GERMINATION PROTEIN A2"/>
    <property type="match status" value="1"/>
</dbReference>
<accession>A0A223I095</accession>
<feature type="transmembrane region" description="Helical" evidence="8">
    <location>
        <begin position="9"/>
        <end position="28"/>
    </location>
</feature>
<keyword evidence="5 8" id="KW-0812">Transmembrane</keyword>
<name>A0A223I095_THETR</name>
<dbReference type="InterPro" id="IPR004761">
    <property type="entry name" value="Spore_GerAB"/>
</dbReference>
<evidence type="ECO:0000256" key="1">
    <source>
        <dbReference type="ARBA" id="ARBA00004141"/>
    </source>
</evidence>
<gene>
    <name evidence="9" type="ORF">Thert_02204</name>
</gene>
<feature type="transmembrane region" description="Helical" evidence="8">
    <location>
        <begin position="74"/>
        <end position="92"/>
    </location>
</feature>
<comment type="subcellular location">
    <subcellularLocation>
        <location evidence="1">Membrane</location>
        <topology evidence="1">Multi-pass membrane protein</topology>
    </subcellularLocation>
</comment>
<feature type="transmembrane region" description="Helical" evidence="8">
    <location>
        <begin position="299"/>
        <end position="318"/>
    </location>
</feature>
<evidence type="ECO:0000256" key="5">
    <source>
        <dbReference type="ARBA" id="ARBA00022692"/>
    </source>
</evidence>
<evidence type="ECO:0000256" key="4">
    <source>
        <dbReference type="ARBA" id="ARBA00022544"/>
    </source>
</evidence>
<proteinExistence type="inferred from homology"/>
<dbReference type="Proteomes" id="UP000214975">
    <property type="component" value="Chromosome"/>
</dbReference>
<feature type="transmembrane region" description="Helical" evidence="8">
    <location>
        <begin position="266"/>
        <end position="287"/>
    </location>
</feature>
<keyword evidence="6 8" id="KW-1133">Transmembrane helix</keyword>
<keyword evidence="4" id="KW-0309">Germination</keyword>
<keyword evidence="3" id="KW-0813">Transport</keyword>
<feature type="transmembrane region" description="Helical" evidence="8">
    <location>
        <begin position="182"/>
        <end position="201"/>
    </location>
</feature>
<dbReference type="PANTHER" id="PTHR34975">
    <property type="entry name" value="SPORE GERMINATION PROTEIN A2"/>
    <property type="match status" value="1"/>
</dbReference>